<gene>
    <name evidence="1" type="ORF">DKT75_04275</name>
</gene>
<reference evidence="1 2" key="1">
    <citation type="submission" date="2018-05" db="EMBL/GenBank/DDBJ databases">
        <title>Leucothrix arctica sp. nov., isolated from Arctic seawater.</title>
        <authorList>
            <person name="Choi A."/>
            <person name="Baek K."/>
        </authorList>
    </citation>
    <scope>NUCLEOTIDE SEQUENCE [LARGE SCALE GENOMIC DNA]</scope>
    <source>
        <strain evidence="1 2">IMCC9719</strain>
    </source>
</reference>
<evidence type="ECO:0000313" key="1">
    <source>
        <dbReference type="EMBL" id="PWQ98351.1"/>
    </source>
</evidence>
<dbReference type="Proteomes" id="UP000245506">
    <property type="component" value="Unassembled WGS sequence"/>
</dbReference>
<name>A0A317CJI6_9GAMM</name>
<comment type="caution">
    <text evidence="1">The sequence shown here is derived from an EMBL/GenBank/DDBJ whole genome shotgun (WGS) entry which is preliminary data.</text>
</comment>
<protein>
    <submittedName>
        <fullName evidence="1">Uncharacterized protein</fullName>
    </submittedName>
</protein>
<evidence type="ECO:0000313" key="2">
    <source>
        <dbReference type="Proteomes" id="UP000245506"/>
    </source>
</evidence>
<dbReference type="EMBL" id="QGKL01000012">
    <property type="protein sequence ID" value="PWQ98351.1"/>
    <property type="molecule type" value="Genomic_DNA"/>
</dbReference>
<organism evidence="1 2">
    <name type="scientific">Leucothrix arctica</name>
    <dbReference type="NCBI Taxonomy" id="1481894"/>
    <lineage>
        <taxon>Bacteria</taxon>
        <taxon>Pseudomonadati</taxon>
        <taxon>Pseudomonadota</taxon>
        <taxon>Gammaproteobacteria</taxon>
        <taxon>Thiotrichales</taxon>
        <taxon>Thiotrichaceae</taxon>
        <taxon>Leucothrix</taxon>
    </lineage>
</organism>
<dbReference type="AlphaFoldDB" id="A0A317CJI6"/>
<keyword evidence="2" id="KW-1185">Reference proteome</keyword>
<sequence>MLSLMMLMTPWLSFWTSPHLISNNANQYLLVCTINGIEKRSISTLSDQVVNWQTHCSALQLADILSHSALPTVETIILSKLPSEDQNRLSFYQHTVPHISAYTSRAPPYL</sequence>
<accession>A0A317CJI6</accession>
<proteinExistence type="predicted"/>